<keyword evidence="1" id="KW-0732">Signal</keyword>
<gene>
    <name evidence="2" type="ORF">BDU57DRAFT_508729</name>
</gene>
<evidence type="ECO:0008006" key="4">
    <source>
        <dbReference type="Google" id="ProtNLM"/>
    </source>
</evidence>
<proteinExistence type="predicted"/>
<accession>A0A6A5QXD2</accession>
<name>A0A6A5QXD2_AMPQU</name>
<dbReference type="AlphaFoldDB" id="A0A6A5QXD2"/>
<protein>
    <recommendedName>
        <fullName evidence="4">Secreted protein</fullName>
    </recommendedName>
</protein>
<dbReference type="EMBL" id="ML979132">
    <property type="protein sequence ID" value="KAF1920415.1"/>
    <property type="molecule type" value="Genomic_DNA"/>
</dbReference>
<feature type="signal peptide" evidence="1">
    <location>
        <begin position="1"/>
        <end position="15"/>
    </location>
</feature>
<dbReference type="Proteomes" id="UP000800096">
    <property type="component" value="Unassembled WGS sequence"/>
</dbReference>
<evidence type="ECO:0000256" key="1">
    <source>
        <dbReference type="SAM" id="SignalP"/>
    </source>
</evidence>
<evidence type="ECO:0000313" key="3">
    <source>
        <dbReference type="Proteomes" id="UP000800096"/>
    </source>
</evidence>
<reference evidence="2" key="1">
    <citation type="journal article" date="2020" name="Stud. Mycol.">
        <title>101 Dothideomycetes genomes: a test case for predicting lifestyles and emergence of pathogens.</title>
        <authorList>
            <person name="Haridas S."/>
            <person name="Albert R."/>
            <person name="Binder M."/>
            <person name="Bloem J."/>
            <person name="Labutti K."/>
            <person name="Salamov A."/>
            <person name="Andreopoulos B."/>
            <person name="Baker S."/>
            <person name="Barry K."/>
            <person name="Bills G."/>
            <person name="Bluhm B."/>
            <person name="Cannon C."/>
            <person name="Castanera R."/>
            <person name="Culley D."/>
            <person name="Daum C."/>
            <person name="Ezra D."/>
            <person name="Gonzalez J."/>
            <person name="Henrissat B."/>
            <person name="Kuo A."/>
            <person name="Liang C."/>
            <person name="Lipzen A."/>
            <person name="Lutzoni F."/>
            <person name="Magnuson J."/>
            <person name="Mondo S."/>
            <person name="Nolan M."/>
            <person name="Ohm R."/>
            <person name="Pangilinan J."/>
            <person name="Park H.-J."/>
            <person name="Ramirez L."/>
            <person name="Alfaro M."/>
            <person name="Sun H."/>
            <person name="Tritt A."/>
            <person name="Yoshinaga Y."/>
            <person name="Zwiers L.-H."/>
            <person name="Turgeon B."/>
            <person name="Goodwin S."/>
            <person name="Spatafora J."/>
            <person name="Crous P."/>
            <person name="Grigoriev I."/>
        </authorList>
    </citation>
    <scope>NUCLEOTIDE SEQUENCE</scope>
    <source>
        <strain evidence="2">HMLAC05119</strain>
    </source>
</reference>
<feature type="chain" id="PRO_5025476190" description="Secreted protein" evidence="1">
    <location>
        <begin position="16"/>
        <end position="88"/>
    </location>
</feature>
<evidence type="ECO:0000313" key="2">
    <source>
        <dbReference type="EMBL" id="KAF1920415.1"/>
    </source>
</evidence>
<organism evidence="2 3">
    <name type="scientific">Ampelomyces quisqualis</name>
    <name type="common">Powdery mildew agent</name>
    <dbReference type="NCBI Taxonomy" id="50730"/>
    <lineage>
        <taxon>Eukaryota</taxon>
        <taxon>Fungi</taxon>
        <taxon>Dikarya</taxon>
        <taxon>Ascomycota</taxon>
        <taxon>Pezizomycotina</taxon>
        <taxon>Dothideomycetes</taxon>
        <taxon>Pleosporomycetidae</taxon>
        <taxon>Pleosporales</taxon>
        <taxon>Pleosporineae</taxon>
        <taxon>Phaeosphaeriaceae</taxon>
        <taxon>Ampelomyces</taxon>
    </lineage>
</organism>
<keyword evidence="3" id="KW-1185">Reference proteome</keyword>
<sequence length="88" mass="9758">MQCIALLIAMTLLHARQLRCCRDSAVIWRMTKGLPIGFAISCVQGLRVWVTKAMDSGSRRAPPMVRRSWSRGRSCSVATRTETTCSAS</sequence>